<evidence type="ECO:0000313" key="3">
    <source>
        <dbReference type="EMBL" id="CAD7395114.1"/>
    </source>
</evidence>
<feature type="compositionally biased region" description="Basic and acidic residues" evidence="1">
    <location>
        <begin position="395"/>
        <end position="407"/>
    </location>
</feature>
<dbReference type="AlphaFoldDB" id="A0A7R9CGV5"/>
<dbReference type="GO" id="GO:0005634">
    <property type="term" value="C:nucleus"/>
    <property type="evidence" value="ECO:0007669"/>
    <property type="project" value="InterPro"/>
</dbReference>
<dbReference type="Pfam" id="PF07776">
    <property type="entry name" value="zf-AD"/>
    <property type="match status" value="1"/>
</dbReference>
<name>A0A7R9CGV5_TIMCR</name>
<dbReference type="SMART" id="SM00868">
    <property type="entry name" value="zf-AD"/>
    <property type="match status" value="1"/>
</dbReference>
<dbReference type="Gene3D" id="3.40.1800.20">
    <property type="match status" value="1"/>
</dbReference>
<dbReference type="GO" id="GO:0008270">
    <property type="term" value="F:zinc ion binding"/>
    <property type="evidence" value="ECO:0007669"/>
    <property type="project" value="InterPro"/>
</dbReference>
<feature type="compositionally biased region" description="Acidic residues" evidence="1">
    <location>
        <begin position="366"/>
        <end position="381"/>
    </location>
</feature>
<sequence length="407" mass="45587">MSEDKEGKYGQQCRLCTSKEEGHLKIFDSDGLCNCHRSVLICTDSMRALLALSTLYSWNPLHPARLLLDPGHAGLSGNELAAKEASLGVMFLRSSWGLKPLAQAVFHKGRCVAVTEEDHLPKWICLLCVETLEQFHEFRQACVRAEVVLENNLKERQQQHTPCHNTEAKIQQQTVFPTDPEAKIQQQTVFPTDPETKIQQQTVFPLEPEAKIQQQTVFPTDPEAKIQQQTVFPTDPEAKIQQQTVFPLEPEAKIQQQTVFPLEPETKIQQQTVFPLEPETKIQQQTVFPLEPECCLQEVEPDVLIKTIPRSCQMSGGSIISTSSHVPQIRETVTEAAPAIDNWEEATPDPAISYVDFVSVEEDVAECGEAEDGASGDEEDNSSVVQERSISSKAEAMDHIQESRNNF</sequence>
<evidence type="ECO:0000256" key="1">
    <source>
        <dbReference type="SAM" id="MobiDB-lite"/>
    </source>
</evidence>
<feature type="region of interest" description="Disordered" evidence="1">
    <location>
        <begin position="366"/>
        <end position="407"/>
    </location>
</feature>
<reference evidence="3" key="1">
    <citation type="submission" date="2020-11" db="EMBL/GenBank/DDBJ databases">
        <authorList>
            <person name="Tran Van P."/>
        </authorList>
    </citation>
    <scope>NUCLEOTIDE SEQUENCE</scope>
</reference>
<dbReference type="SUPFAM" id="SSF57716">
    <property type="entry name" value="Glucocorticoid receptor-like (DNA-binding domain)"/>
    <property type="match status" value="1"/>
</dbReference>
<feature type="domain" description="ZAD" evidence="2">
    <location>
        <begin position="12"/>
        <end position="152"/>
    </location>
</feature>
<gene>
    <name evidence="3" type="ORF">TCEB3V08_LOCUS2980</name>
</gene>
<protein>
    <recommendedName>
        <fullName evidence="2">ZAD domain-containing protein</fullName>
    </recommendedName>
</protein>
<dbReference type="EMBL" id="OC317160">
    <property type="protein sequence ID" value="CAD7395114.1"/>
    <property type="molecule type" value="Genomic_DNA"/>
</dbReference>
<organism evidence="3">
    <name type="scientific">Timema cristinae</name>
    <name type="common">Walking stick</name>
    <dbReference type="NCBI Taxonomy" id="61476"/>
    <lineage>
        <taxon>Eukaryota</taxon>
        <taxon>Metazoa</taxon>
        <taxon>Ecdysozoa</taxon>
        <taxon>Arthropoda</taxon>
        <taxon>Hexapoda</taxon>
        <taxon>Insecta</taxon>
        <taxon>Pterygota</taxon>
        <taxon>Neoptera</taxon>
        <taxon>Polyneoptera</taxon>
        <taxon>Phasmatodea</taxon>
        <taxon>Timematodea</taxon>
        <taxon>Timematoidea</taxon>
        <taxon>Timematidae</taxon>
        <taxon>Timema</taxon>
    </lineage>
</organism>
<accession>A0A7R9CGV5</accession>
<dbReference type="InterPro" id="IPR012934">
    <property type="entry name" value="Znf_AD"/>
</dbReference>
<evidence type="ECO:0000259" key="2">
    <source>
        <dbReference type="SMART" id="SM00868"/>
    </source>
</evidence>
<proteinExistence type="predicted"/>